<evidence type="ECO:0000256" key="2">
    <source>
        <dbReference type="ARBA" id="ARBA00010663"/>
    </source>
</evidence>
<comment type="caution">
    <text evidence="12">The sequence shown here is derived from an EMBL/GenBank/DDBJ whole genome shotgun (WGS) entry which is preliminary data.</text>
</comment>
<evidence type="ECO:0000256" key="1">
    <source>
        <dbReference type="ARBA" id="ARBA00004141"/>
    </source>
</evidence>
<dbReference type="STRING" id="151549.A0A4C1YUJ9"/>
<evidence type="ECO:0000259" key="11">
    <source>
        <dbReference type="PROSITE" id="PS50262"/>
    </source>
</evidence>
<evidence type="ECO:0000256" key="9">
    <source>
        <dbReference type="SAM" id="MobiDB-lite"/>
    </source>
</evidence>
<evidence type="ECO:0000256" key="8">
    <source>
        <dbReference type="ARBA" id="ARBA00023224"/>
    </source>
</evidence>
<organism evidence="12 13">
    <name type="scientific">Eumeta variegata</name>
    <name type="common">Bagworm moth</name>
    <name type="synonym">Eumeta japonica</name>
    <dbReference type="NCBI Taxonomy" id="151549"/>
    <lineage>
        <taxon>Eukaryota</taxon>
        <taxon>Metazoa</taxon>
        <taxon>Ecdysozoa</taxon>
        <taxon>Arthropoda</taxon>
        <taxon>Hexapoda</taxon>
        <taxon>Insecta</taxon>
        <taxon>Pterygota</taxon>
        <taxon>Neoptera</taxon>
        <taxon>Endopterygota</taxon>
        <taxon>Lepidoptera</taxon>
        <taxon>Glossata</taxon>
        <taxon>Ditrysia</taxon>
        <taxon>Tineoidea</taxon>
        <taxon>Psychidae</taxon>
        <taxon>Oiketicinae</taxon>
        <taxon>Eumeta</taxon>
    </lineage>
</organism>
<dbReference type="GO" id="GO:0005886">
    <property type="term" value="C:plasma membrane"/>
    <property type="evidence" value="ECO:0007669"/>
    <property type="project" value="TreeGrafter"/>
</dbReference>
<keyword evidence="3 10" id="KW-0812">Transmembrane</keyword>
<evidence type="ECO:0000256" key="3">
    <source>
        <dbReference type="ARBA" id="ARBA00022692"/>
    </source>
</evidence>
<gene>
    <name evidence="12" type="primary">CapaR</name>
    <name evidence="12" type="ORF">EVAR_57150_1</name>
</gene>
<comment type="similarity">
    <text evidence="2">Belongs to the G-protein coupled receptor 1 family.</text>
</comment>
<dbReference type="PANTHER" id="PTHR24243">
    <property type="entry name" value="G-PROTEIN COUPLED RECEPTOR"/>
    <property type="match status" value="1"/>
</dbReference>
<keyword evidence="13" id="KW-1185">Reference proteome</keyword>
<proteinExistence type="inferred from homology"/>
<evidence type="ECO:0000313" key="12">
    <source>
        <dbReference type="EMBL" id="GBP78582.1"/>
    </source>
</evidence>
<evidence type="ECO:0000256" key="6">
    <source>
        <dbReference type="ARBA" id="ARBA00023136"/>
    </source>
</evidence>
<keyword evidence="5" id="KW-0297">G-protein coupled receptor</keyword>
<dbReference type="OrthoDB" id="5962705at2759"/>
<evidence type="ECO:0000256" key="4">
    <source>
        <dbReference type="ARBA" id="ARBA00022989"/>
    </source>
</evidence>
<feature type="domain" description="G-protein coupled receptors family 1 profile" evidence="11">
    <location>
        <begin position="70"/>
        <end position="125"/>
    </location>
</feature>
<dbReference type="Gene3D" id="1.20.1070.10">
    <property type="entry name" value="Rhodopsin 7-helix transmembrane proteins"/>
    <property type="match status" value="1"/>
</dbReference>
<keyword evidence="6 10" id="KW-0472">Membrane</keyword>
<dbReference type="EMBL" id="BGZK01001375">
    <property type="protein sequence ID" value="GBP78582.1"/>
    <property type="molecule type" value="Genomic_DNA"/>
</dbReference>
<feature type="transmembrane region" description="Helical" evidence="10">
    <location>
        <begin position="62"/>
        <end position="85"/>
    </location>
</feature>
<keyword evidence="4 10" id="KW-1133">Transmembrane helix</keyword>
<keyword evidence="12" id="KW-0527">Neuropeptide</keyword>
<feature type="region of interest" description="Disordered" evidence="9">
    <location>
        <begin position="11"/>
        <end position="30"/>
    </location>
</feature>
<evidence type="ECO:0000256" key="7">
    <source>
        <dbReference type="ARBA" id="ARBA00023170"/>
    </source>
</evidence>
<dbReference type="PRINTS" id="PR00237">
    <property type="entry name" value="GPCRRHODOPSN"/>
</dbReference>
<reference evidence="12 13" key="1">
    <citation type="journal article" date="2019" name="Commun. Biol.">
        <title>The bagworm genome reveals a unique fibroin gene that provides high tensile strength.</title>
        <authorList>
            <person name="Kono N."/>
            <person name="Nakamura H."/>
            <person name="Ohtoshi R."/>
            <person name="Tomita M."/>
            <person name="Numata K."/>
            <person name="Arakawa K."/>
        </authorList>
    </citation>
    <scope>NUCLEOTIDE SEQUENCE [LARGE SCALE GENOMIC DNA]</scope>
</reference>
<dbReference type="InterPro" id="IPR017452">
    <property type="entry name" value="GPCR_Rhodpsn_7TM"/>
</dbReference>
<dbReference type="AlphaFoldDB" id="A0A4C1YUJ9"/>
<feature type="transmembrane region" description="Helical" evidence="10">
    <location>
        <begin position="105"/>
        <end position="127"/>
    </location>
</feature>
<evidence type="ECO:0000313" key="13">
    <source>
        <dbReference type="Proteomes" id="UP000299102"/>
    </source>
</evidence>
<keyword evidence="8" id="KW-0807">Transducer</keyword>
<dbReference type="Proteomes" id="UP000299102">
    <property type="component" value="Unassembled WGS sequence"/>
</dbReference>
<evidence type="ECO:0000256" key="5">
    <source>
        <dbReference type="ARBA" id="ARBA00023040"/>
    </source>
</evidence>
<dbReference type="GO" id="GO:0008188">
    <property type="term" value="F:neuropeptide receptor activity"/>
    <property type="evidence" value="ECO:0007669"/>
    <property type="project" value="TreeGrafter"/>
</dbReference>
<dbReference type="InterPro" id="IPR000276">
    <property type="entry name" value="GPCR_Rhodpsn"/>
</dbReference>
<protein>
    <submittedName>
        <fullName evidence="12">Neuropeptides capa receptor</fullName>
    </submittedName>
</protein>
<comment type="subcellular location">
    <subcellularLocation>
        <location evidence="1">Membrane</location>
        <topology evidence="1">Multi-pass membrane protein</topology>
    </subcellularLocation>
</comment>
<dbReference type="PANTHER" id="PTHR24243:SF208">
    <property type="entry name" value="PYROKININ-1 RECEPTOR"/>
    <property type="match status" value="1"/>
</dbReference>
<name>A0A4C1YUJ9_EUMVA</name>
<accession>A0A4C1YUJ9</accession>
<evidence type="ECO:0000256" key="10">
    <source>
        <dbReference type="SAM" id="Phobius"/>
    </source>
</evidence>
<sequence length="279" mass="32355">MSQGSPLRFRPLGRDRISDGGDNGAIKGEWGDERGRERLELSLSGRNATANVATPRLYSARVWYLTVGPAAVVIAFFVCWAPFHFQRLFYIYGAGWPHYHLINEYLFNVAGAFYYVSATVNPILYNVMSHRYRIAFKETLCCRRTGREKSRYYREQSSVRETTINHTCDGMHLVRVRSKDKRTKLGSKSYRNSSMYVTETTSLCTERQKREFKPKNRSKMHIRDAENAVRYDDNENFSKLHQDNDKKDILKMGTDVNATDCRNSDDININISIHLHSKK</sequence>
<keyword evidence="7 12" id="KW-0675">Receptor</keyword>
<dbReference type="PROSITE" id="PS50262">
    <property type="entry name" value="G_PROTEIN_RECEP_F1_2"/>
    <property type="match status" value="1"/>
</dbReference>
<dbReference type="SUPFAM" id="SSF81321">
    <property type="entry name" value="Family A G protein-coupled receptor-like"/>
    <property type="match status" value="1"/>
</dbReference>